<protein>
    <recommendedName>
        <fullName evidence="1">SBNO alpha/beta domain-containing protein</fullName>
    </recommendedName>
</protein>
<dbReference type="OMA" id="CTHAHWH"/>
<dbReference type="AlphaFoldDB" id="A0A8C4PN77"/>
<dbReference type="Pfam" id="PF25373">
    <property type="entry name" value="SBNO"/>
    <property type="match status" value="1"/>
</dbReference>
<organism evidence="2">
    <name type="scientific">Equus asinus asinus</name>
    <dbReference type="NCBI Taxonomy" id="83772"/>
    <lineage>
        <taxon>Eukaryota</taxon>
        <taxon>Metazoa</taxon>
        <taxon>Chordata</taxon>
        <taxon>Craniata</taxon>
        <taxon>Vertebrata</taxon>
        <taxon>Euteleostomi</taxon>
        <taxon>Mammalia</taxon>
        <taxon>Eutheria</taxon>
        <taxon>Laurasiatheria</taxon>
        <taxon>Perissodactyla</taxon>
        <taxon>Equidae</taxon>
        <taxon>Equus</taxon>
    </lineage>
</organism>
<evidence type="ECO:0000313" key="2">
    <source>
        <dbReference type="Ensembl" id="ENSEASP00005018258.1"/>
    </source>
</evidence>
<sequence>MLPFLVPDLGSGDEKVRKSDVKKFLTPGYSTSGHVELYTISVERGMSWEEATKIWAELTGPDDGFYLSLQIRNNKKTAILVKEVNPKKKLFLVYRPNTGKQLKLEIYADLKKKYKKVVSDDALVHWLDQYNSSADTCTHAYWRGNCKKASLGLVCEIGLRCRTYYVLCGSVLSVWTKVEGVLASVSGTNVKMQIVRLRTEDGQRIVGLIIPANCVSPLVNLLSTSDQSQQQVWDWFVK</sequence>
<reference evidence="2" key="1">
    <citation type="submission" date="2023-03" db="UniProtKB">
        <authorList>
            <consortium name="Ensembl"/>
        </authorList>
    </citation>
    <scope>IDENTIFICATION</scope>
</reference>
<dbReference type="GO" id="GO:0005634">
    <property type="term" value="C:nucleus"/>
    <property type="evidence" value="ECO:0007669"/>
    <property type="project" value="TreeGrafter"/>
</dbReference>
<dbReference type="Ensembl" id="ENSEAST00005019819.1">
    <property type="protein sequence ID" value="ENSEASP00005018258.1"/>
    <property type="gene ID" value="ENSEASG00005012592.1"/>
</dbReference>
<dbReference type="GO" id="GO:0042393">
    <property type="term" value="F:histone binding"/>
    <property type="evidence" value="ECO:0007669"/>
    <property type="project" value="TreeGrafter"/>
</dbReference>
<evidence type="ECO:0000259" key="1">
    <source>
        <dbReference type="Pfam" id="PF25373"/>
    </source>
</evidence>
<dbReference type="GO" id="GO:0006355">
    <property type="term" value="P:regulation of DNA-templated transcription"/>
    <property type="evidence" value="ECO:0007669"/>
    <property type="project" value="InterPro"/>
</dbReference>
<accession>A0A8C4PN77</accession>
<dbReference type="InterPro" id="IPR026741">
    <property type="entry name" value="SNO"/>
</dbReference>
<dbReference type="PANTHER" id="PTHR12706">
    <property type="entry name" value="STRAWBERRY NOTCH-RELATED"/>
    <property type="match status" value="1"/>
</dbReference>
<feature type="domain" description="SBNO alpha/beta" evidence="1">
    <location>
        <begin position="46"/>
        <end position="160"/>
    </location>
</feature>
<name>A0A8C4PN77_EQUAS</name>
<dbReference type="GO" id="GO:0031490">
    <property type="term" value="F:chromatin DNA binding"/>
    <property type="evidence" value="ECO:0007669"/>
    <property type="project" value="TreeGrafter"/>
</dbReference>
<proteinExistence type="predicted"/>
<dbReference type="InterPro" id="IPR057332">
    <property type="entry name" value="SBNO_a/b_dom"/>
</dbReference>
<dbReference type="PANTHER" id="PTHR12706:SF8">
    <property type="entry name" value="PROTEIN STRAWBERRY NOTCH HOMOLOG 1"/>
    <property type="match status" value="1"/>
</dbReference>